<evidence type="ECO:0000259" key="4">
    <source>
        <dbReference type="Pfam" id="PF01266"/>
    </source>
</evidence>
<proteinExistence type="predicted"/>
<dbReference type="PANTHER" id="PTHR13847:SF289">
    <property type="entry name" value="GLYCINE OXIDASE"/>
    <property type="match status" value="1"/>
</dbReference>
<feature type="domain" description="FAD dependent oxidoreductase" evidence="4">
    <location>
        <begin position="43"/>
        <end position="389"/>
    </location>
</feature>
<evidence type="ECO:0000256" key="3">
    <source>
        <dbReference type="ARBA" id="ARBA00023002"/>
    </source>
</evidence>
<dbReference type="UniPathway" id="UPA00060"/>
<dbReference type="NCBIfam" id="TIGR02352">
    <property type="entry name" value="thiamin_ThiO"/>
    <property type="match status" value="1"/>
</dbReference>
<dbReference type="GO" id="GO:0043799">
    <property type="term" value="F:glycine oxidase activity"/>
    <property type="evidence" value="ECO:0007669"/>
    <property type="project" value="UniProtKB-EC"/>
</dbReference>
<sequence length="415" mass="44827">MFSAVFPRGIVRKSVQARSRRPAAQRERWEGEVVTRRLEPHPDVIVIGGGIIGATIAYVLARRGQRVTLIERETIGDGASAASAGIVSPLDQRQYPTELQQLLWRSLRSYPWLVGTLQEETGLSVGFQQWGTLLLAETEAEVAVLQELGQWLEERGFTAEWLDGPATREAEPLAPVHVQGGLLIEDGASVLVPQLVRAAIVGAQQRGVTVLEHTAVVELEVAGERVLAVQTARERLPTDSVVLAAGAWSGQLVAPLGVPLPTVPVKGQMALIDGSTRRPRHIVGAPGVTGYVVPRADGLVWVGTTVERGRWGTRPTAQGLWQCIDTARRLAPALLQEEIHAVGAGLRPGTADDLPILGRVPGWRNLWVAAGHFRLGVMLAPVTADILAEALEKDSEDEIPARFSPRRFLDPPAES</sequence>
<dbReference type="Gene3D" id="3.50.50.60">
    <property type="entry name" value="FAD/NAD(P)-binding domain"/>
    <property type="match status" value="1"/>
</dbReference>
<protein>
    <submittedName>
        <fullName evidence="5">Glycine oxidase ThiO</fullName>
        <ecNumber evidence="5">1.4.3.19</ecNumber>
    </submittedName>
</protein>
<dbReference type="GO" id="GO:0009228">
    <property type="term" value="P:thiamine biosynthetic process"/>
    <property type="evidence" value="ECO:0007669"/>
    <property type="project" value="UniProtKB-KW"/>
</dbReference>
<organism evidence="5">
    <name type="scientific">Thermomicrobium roseum</name>
    <dbReference type="NCBI Taxonomy" id="500"/>
    <lineage>
        <taxon>Bacteria</taxon>
        <taxon>Pseudomonadati</taxon>
        <taxon>Thermomicrobiota</taxon>
        <taxon>Thermomicrobia</taxon>
        <taxon>Thermomicrobiales</taxon>
        <taxon>Thermomicrobiaceae</taxon>
        <taxon>Thermomicrobium</taxon>
    </lineage>
</organism>
<keyword evidence="3 5" id="KW-0560">Oxidoreductase</keyword>
<comment type="pathway">
    <text evidence="1">Cofactor biosynthesis; thiamine diphosphate biosynthesis.</text>
</comment>
<evidence type="ECO:0000256" key="1">
    <source>
        <dbReference type="ARBA" id="ARBA00004948"/>
    </source>
</evidence>
<name>A0A7C1FRA4_THERO</name>
<dbReference type="Gene3D" id="3.30.9.10">
    <property type="entry name" value="D-Amino Acid Oxidase, subunit A, domain 2"/>
    <property type="match status" value="1"/>
</dbReference>
<accession>A0A7C1FRA4</accession>
<keyword evidence="2" id="KW-0784">Thiamine biosynthesis</keyword>
<dbReference type="InterPro" id="IPR006076">
    <property type="entry name" value="FAD-dep_OxRdtase"/>
</dbReference>
<dbReference type="PANTHER" id="PTHR13847">
    <property type="entry name" value="SARCOSINE DEHYDROGENASE-RELATED"/>
    <property type="match status" value="1"/>
</dbReference>
<gene>
    <name evidence="5" type="primary">thiO</name>
    <name evidence="5" type="ORF">ENP47_08440</name>
</gene>
<dbReference type="SUPFAM" id="SSF54373">
    <property type="entry name" value="FAD-linked reductases, C-terminal domain"/>
    <property type="match status" value="1"/>
</dbReference>
<dbReference type="GO" id="GO:0009229">
    <property type="term" value="P:thiamine diphosphate biosynthetic process"/>
    <property type="evidence" value="ECO:0007669"/>
    <property type="project" value="UniProtKB-UniPathway"/>
</dbReference>
<evidence type="ECO:0000313" key="5">
    <source>
        <dbReference type="EMBL" id="HEF65609.1"/>
    </source>
</evidence>
<dbReference type="InterPro" id="IPR012727">
    <property type="entry name" value="Gly_oxidase_ThiO"/>
</dbReference>
<dbReference type="GO" id="GO:0005737">
    <property type="term" value="C:cytoplasm"/>
    <property type="evidence" value="ECO:0007669"/>
    <property type="project" value="TreeGrafter"/>
</dbReference>
<comment type="caution">
    <text evidence="5">The sequence shown here is derived from an EMBL/GenBank/DDBJ whole genome shotgun (WGS) entry which is preliminary data.</text>
</comment>
<reference evidence="5" key="1">
    <citation type="journal article" date="2020" name="mSystems">
        <title>Genome- and Community-Level Interaction Insights into Carbon Utilization and Element Cycling Functions of Hydrothermarchaeota in Hydrothermal Sediment.</title>
        <authorList>
            <person name="Zhou Z."/>
            <person name="Liu Y."/>
            <person name="Xu W."/>
            <person name="Pan J."/>
            <person name="Luo Z.H."/>
            <person name="Li M."/>
        </authorList>
    </citation>
    <scope>NUCLEOTIDE SEQUENCE [LARGE SCALE GENOMIC DNA]</scope>
    <source>
        <strain evidence="5">SpSt-222</strain>
    </source>
</reference>
<dbReference type="SUPFAM" id="SSF51905">
    <property type="entry name" value="FAD/NAD(P)-binding domain"/>
    <property type="match status" value="1"/>
</dbReference>
<dbReference type="EC" id="1.4.3.19" evidence="5"/>
<evidence type="ECO:0000256" key="2">
    <source>
        <dbReference type="ARBA" id="ARBA00022977"/>
    </source>
</evidence>
<dbReference type="GO" id="GO:0050660">
    <property type="term" value="F:flavin adenine dinucleotide binding"/>
    <property type="evidence" value="ECO:0007669"/>
    <property type="project" value="InterPro"/>
</dbReference>
<dbReference type="Pfam" id="PF01266">
    <property type="entry name" value="DAO"/>
    <property type="match status" value="1"/>
</dbReference>
<dbReference type="EMBL" id="DSJL01000011">
    <property type="protein sequence ID" value="HEF65609.1"/>
    <property type="molecule type" value="Genomic_DNA"/>
</dbReference>
<dbReference type="InterPro" id="IPR036188">
    <property type="entry name" value="FAD/NAD-bd_sf"/>
</dbReference>
<dbReference type="AlphaFoldDB" id="A0A7C1FRA4"/>